<dbReference type="PROSITE" id="PS00036">
    <property type="entry name" value="BZIP_BASIC"/>
    <property type="match status" value="1"/>
</dbReference>
<keyword evidence="5" id="KW-0539">Nucleus</keyword>
<feature type="domain" description="BZIP" evidence="7">
    <location>
        <begin position="83"/>
        <end position="139"/>
    </location>
</feature>
<evidence type="ECO:0000313" key="9">
    <source>
        <dbReference type="Proteomes" id="UP000734854"/>
    </source>
</evidence>
<evidence type="ECO:0000256" key="5">
    <source>
        <dbReference type="ARBA" id="ARBA00023242"/>
    </source>
</evidence>
<evidence type="ECO:0000259" key="7">
    <source>
        <dbReference type="PROSITE" id="PS50217"/>
    </source>
</evidence>
<dbReference type="GO" id="GO:0003700">
    <property type="term" value="F:DNA-binding transcription factor activity"/>
    <property type="evidence" value="ECO:0007669"/>
    <property type="project" value="InterPro"/>
</dbReference>
<proteinExistence type="predicted"/>
<evidence type="ECO:0000256" key="4">
    <source>
        <dbReference type="ARBA" id="ARBA00023163"/>
    </source>
</evidence>
<comment type="subcellular location">
    <subcellularLocation>
        <location evidence="1">Nucleus</location>
    </subcellularLocation>
</comment>
<evidence type="ECO:0000256" key="2">
    <source>
        <dbReference type="ARBA" id="ARBA00023015"/>
    </source>
</evidence>
<keyword evidence="4" id="KW-0804">Transcription</keyword>
<dbReference type="AlphaFoldDB" id="A0A8J5H658"/>
<keyword evidence="2" id="KW-0805">Transcription regulation</keyword>
<evidence type="ECO:0000313" key="8">
    <source>
        <dbReference type="EMBL" id="KAG6519593.1"/>
    </source>
</evidence>
<gene>
    <name evidence="8" type="ORF">ZIOFF_023087</name>
</gene>
<dbReference type="PANTHER" id="PTHR46324:SF26">
    <property type="entry name" value="OS02G0728001 PROTEIN"/>
    <property type="match status" value="1"/>
</dbReference>
<dbReference type="InterPro" id="IPR045314">
    <property type="entry name" value="bZIP_plant_GBF1"/>
</dbReference>
<dbReference type="GO" id="GO:0005634">
    <property type="term" value="C:nucleus"/>
    <property type="evidence" value="ECO:0007669"/>
    <property type="project" value="UniProtKB-SubCell"/>
</dbReference>
<protein>
    <recommendedName>
        <fullName evidence="7">BZIP domain-containing protein</fullName>
    </recommendedName>
</protein>
<dbReference type="SMART" id="SM00338">
    <property type="entry name" value="BRLZ"/>
    <property type="match status" value="1"/>
</dbReference>
<dbReference type="EMBL" id="JACMSC010000006">
    <property type="protein sequence ID" value="KAG6519593.1"/>
    <property type="molecule type" value="Genomic_DNA"/>
</dbReference>
<keyword evidence="9" id="KW-1185">Reference proteome</keyword>
<keyword evidence="6" id="KW-0175">Coiled coil</keyword>
<dbReference type="Proteomes" id="UP000734854">
    <property type="component" value="Unassembled WGS sequence"/>
</dbReference>
<dbReference type="FunFam" id="1.20.5.170:FF:000020">
    <property type="entry name" value="BZIP transcription factor"/>
    <property type="match status" value="1"/>
</dbReference>
<dbReference type="CDD" id="cd14702">
    <property type="entry name" value="bZIP_plant_GBF1"/>
    <property type="match status" value="1"/>
</dbReference>
<dbReference type="PROSITE" id="PS50217">
    <property type="entry name" value="BZIP"/>
    <property type="match status" value="1"/>
</dbReference>
<feature type="coiled-coil region" evidence="6">
    <location>
        <begin position="115"/>
        <end position="163"/>
    </location>
</feature>
<reference evidence="8 9" key="1">
    <citation type="submission" date="2020-08" db="EMBL/GenBank/DDBJ databases">
        <title>Plant Genome Project.</title>
        <authorList>
            <person name="Zhang R.-G."/>
        </authorList>
    </citation>
    <scope>NUCLEOTIDE SEQUENCE [LARGE SCALE GENOMIC DNA]</scope>
    <source>
        <tissue evidence="8">Rhizome</tissue>
    </source>
</reference>
<accession>A0A8J5H658</accession>
<dbReference type="InterPro" id="IPR044521">
    <property type="entry name" value="AtbZIP8/43"/>
</dbReference>
<sequence length="179" mass="20068">MVLPRYKLCPAPFRPQSFLSEFAAMHPGDVASVGCLSLSPSTLLPSFMAHNASNMKPCFNFATTTLSGFVAAEEEQRLRVAAEERRRRRMVSNRESARRSRMRKQGQLSGLWSQAARLRSANRRLLEELNGVMRECDEILVENGRLREQETELEKKLADLQAQAGGCCVAGTQDKIILL</sequence>
<keyword evidence="3" id="KW-0238">DNA-binding</keyword>
<evidence type="ECO:0000256" key="1">
    <source>
        <dbReference type="ARBA" id="ARBA00004123"/>
    </source>
</evidence>
<name>A0A8J5H658_ZINOF</name>
<dbReference type="GO" id="GO:0003677">
    <property type="term" value="F:DNA binding"/>
    <property type="evidence" value="ECO:0007669"/>
    <property type="project" value="UniProtKB-KW"/>
</dbReference>
<evidence type="ECO:0000256" key="6">
    <source>
        <dbReference type="SAM" id="Coils"/>
    </source>
</evidence>
<dbReference type="PANTHER" id="PTHR46324">
    <property type="entry name" value="BASIC LEUCINE ZIPPER 43-RELATED"/>
    <property type="match status" value="1"/>
</dbReference>
<dbReference type="Pfam" id="PF00170">
    <property type="entry name" value="bZIP_1"/>
    <property type="match status" value="1"/>
</dbReference>
<comment type="caution">
    <text evidence="8">The sequence shown here is derived from an EMBL/GenBank/DDBJ whole genome shotgun (WGS) entry which is preliminary data.</text>
</comment>
<dbReference type="InterPro" id="IPR004827">
    <property type="entry name" value="bZIP"/>
</dbReference>
<organism evidence="8 9">
    <name type="scientific">Zingiber officinale</name>
    <name type="common">Ginger</name>
    <name type="synonym">Amomum zingiber</name>
    <dbReference type="NCBI Taxonomy" id="94328"/>
    <lineage>
        <taxon>Eukaryota</taxon>
        <taxon>Viridiplantae</taxon>
        <taxon>Streptophyta</taxon>
        <taxon>Embryophyta</taxon>
        <taxon>Tracheophyta</taxon>
        <taxon>Spermatophyta</taxon>
        <taxon>Magnoliopsida</taxon>
        <taxon>Liliopsida</taxon>
        <taxon>Zingiberales</taxon>
        <taxon>Zingiberaceae</taxon>
        <taxon>Zingiber</taxon>
    </lineage>
</organism>
<evidence type="ECO:0000256" key="3">
    <source>
        <dbReference type="ARBA" id="ARBA00023125"/>
    </source>
</evidence>